<gene>
    <name evidence="2" type="ORF">MELLADRAFT_114155</name>
</gene>
<dbReference type="HOGENOM" id="CLU_900412_0_0_1"/>
<proteinExistence type="predicted"/>
<dbReference type="Proteomes" id="UP000001072">
    <property type="component" value="Unassembled WGS sequence"/>
</dbReference>
<dbReference type="GeneID" id="18925234"/>
<reference evidence="3" key="1">
    <citation type="journal article" date="2011" name="Proc. Natl. Acad. Sci. U.S.A.">
        <title>Obligate biotrophy features unraveled by the genomic analysis of rust fungi.</title>
        <authorList>
            <person name="Duplessis S."/>
            <person name="Cuomo C.A."/>
            <person name="Lin Y.-C."/>
            <person name="Aerts A."/>
            <person name="Tisserant E."/>
            <person name="Veneault-Fourrey C."/>
            <person name="Joly D.L."/>
            <person name="Hacquard S."/>
            <person name="Amselem J."/>
            <person name="Cantarel B.L."/>
            <person name="Chiu R."/>
            <person name="Coutinho P.M."/>
            <person name="Feau N."/>
            <person name="Field M."/>
            <person name="Frey P."/>
            <person name="Gelhaye E."/>
            <person name="Goldberg J."/>
            <person name="Grabherr M.G."/>
            <person name="Kodira C.D."/>
            <person name="Kohler A."/>
            <person name="Kuees U."/>
            <person name="Lindquist E.A."/>
            <person name="Lucas S.M."/>
            <person name="Mago R."/>
            <person name="Mauceli E."/>
            <person name="Morin E."/>
            <person name="Murat C."/>
            <person name="Pangilinan J.L."/>
            <person name="Park R."/>
            <person name="Pearson M."/>
            <person name="Quesneville H."/>
            <person name="Rouhier N."/>
            <person name="Sakthikumar S."/>
            <person name="Salamov A.A."/>
            <person name="Schmutz J."/>
            <person name="Selles B."/>
            <person name="Shapiro H."/>
            <person name="Tanguay P."/>
            <person name="Tuskan G.A."/>
            <person name="Henrissat B."/>
            <person name="Van de Peer Y."/>
            <person name="Rouze P."/>
            <person name="Ellis J.G."/>
            <person name="Dodds P.N."/>
            <person name="Schein J.E."/>
            <person name="Zhong S."/>
            <person name="Hamelin R.C."/>
            <person name="Grigoriev I.V."/>
            <person name="Szabo L.J."/>
            <person name="Martin F."/>
        </authorList>
    </citation>
    <scope>NUCLEOTIDE SEQUENCE [LARGE SCALE GENOMIC DNA]</scope>
    <source>
        <strain evidence="3">98AG31 / pathotype 3-4-7</strain>
    </source>
</reference>
<evidence type="ECO:0000313" key="2">
    <source>
        <dbReference type="EMBL" id="EGF97690.1"/>
    </source>
</evidence>
<dbReference type="InParanoid" id="F4SCE6"/>
<dbReference type="Gene3D" id="3.30.40.10">
    <property type="entry name" value="Zinc/RING finger domain, C3HC4 (zinc finger)"/>
    <property type="match status" value="1"/>
</dbReference>
<accession>F4SCE6</accession>
<sequence>MSFLEYDLSSLISTFNRDLLHLHSSNESYTNQELNTDSGMLEDFQLVSLFNTIWNLFKTNNNKPNSNSVLSSTTTTSNLLSLATTIRLQTDLRELTSNFINLQQYSDLSTFDPPLELVLKPVATPITSFEDTHKLSTPVGSPSITLPRIDLTTVRSNDTLGHTFPVGFRATFGGAHHLGNVHILIVIHNQLNSQSKKTCAICMDSVNDQADLIKLSRTHFFHAKSRIIPWIQRNPSCPVCQYKLVDIDLLFRENNSRLPDHLYQAYYESLFKNHHLSAQSNPSTYPRQNSNDQAVVMPTIWDSHSRFMM</sequence>
<feature type="domain" description="RING-type" evidence="1">
    <location>
        <begin position="198"/>
        <end position="241"/>
    </location>
</feature>
<dbReference type="AlphaFoldDB" id="F4SCE6"/>
<dbReference type="Pfam" id="PF13639">
    <property type="entry name" value="zf-RING_2"/>
    <property type="match status" value="1"/>
</dbReference>
<dbReference type="RefSeq" id="XP_007419052.1">
    <property type="nucleotide sequence ID" value="XM_007418990.1"/>
</dbReference>
<evidence type="ECO:0000313" key="3">
    <source>
        <dbReference type="Proteomes" id="UP000001072"/>
    </source>
</evidence>
<dbReference type="InterPro" id="IPR013083">
    <property type="entry name" value="Znf_RING/FYVE/PHD"/>
</dbReference>
<dbReference type="EMBL" id="GL883206">
    <property type="protein sequence ID" value="EGF97690.1"/>
    <property type="molecule type" value="Genomic_DNA"/>
</dbReference>
<keyword evidence="3" id="KW-1185">Reference proteome</keyword>
<dbReference type="STRING" id="747676.F4SCE6"/>
<evidence type="ECO:0000259" key="1">
    <source>
        <dbReference type="Pfam" id="PF13639"/>
    </source>
</evidence>
<dbReference type="KEGG" id="mlr:MELLADRAFT_114155"/>
<protein>
    <recommendedName>
        <fullName evidence="1">RING-type domain-containing protein</fullName>
    </recommendedName>
</protein>
<dbReference type="InterPro" id="IPR001841">
    <property type="entry name" value="Znf_RING"/>
</dbReference>
<organism evidence="3">
    <name type="scientific">Melampsora larici-populina (strain 98AG31 / pathotype 3-4-7)</name>
    <name type="common">Poplar leaf rust fungus</name>
    <dbReference type="NCBI Taxonomy" id="747676"/>
    <lineage>
        <taxon>Eukaryota</taxon>
        <taxon>Fungi</taxon>
        <taxon>Dikarya</taxon>
        <taxon>Basidiomycota</taxon>
        <taxon>Pucciniomycotina</taxon>
        <taxon>Pucciniomycetes</taxon>
        <taxon>Pucciniales</taxon>
        <taxon>Melampsoraceae</taxon>
        <taxon>Melampsora</taxon>
    </lineage>
</organism>
<dbReference type="VEuPathDB" id="FungiDB:MELLADRAFT_114155"/>
<dbReference type="OrthoDB" id="8062037at2759"/>
<name>F4SCE6_MELLP</name>
<dbReference type="SUPFAM" id="SSF57850">
    <property type="entry name" value="RING/U-box"/>
    <property type="match status" value="1"/>
</dbReference>